<dbReference type="OrthoDB" id="10433775at2759"/>
<protein>
    <submittedName>
        <fullName evidence="2">Uncharacterized protein</fullName>
    </submittedName>
</protein>
<feature type="compositionally biased region" description="Polar residues" evidence="1">
    <location>
        <begin position="10"/>
        <end position="23"/>
    </location>
</feature>
<dbReference type="Proteomes" id="UP000281553">
    <property type="component" value="Unassembled WGS sequence"/>
</dbReference>
<gene>
    <name evidence="2" type="ORF">DILT_LOCUS7823</name>
</gene>
<evidence type="ECO:0000313" key="3">
    <source>
        <dbReference type="Proteomes" id="UP000281553"/>
    </source>
</evidence>
<proteinExistence type="predicted"/>
<sequence>MTGGLHGCSPHSSGLFSQPTGHPPTHRQNMHGNSPSSSSTDVVPGAAVCINPHNGFALQVPVPPTGAPLGGGHAGFPY</sequence>
<evidence type="ECO:0000256" key="1">
    <source>
        <dbReference type="SAM" id="MobiDB-lite"/>
    </source>
</evidence>
<reference evidence="2 3" key="1">
    <citation type="submission" date="2018-11" db="EMBL/GenBank/DDBJ databases">
        <authorList>
            <consortium name="Pathogen Informatics"/>
        </authorList>
    </citation>
    <scope>NUCLEOTIDE SEQUENCE [LARGE SCALE GENOMIC DNA]</scope>
</reference>
<feature type="compositionally biased region" description="Polar residues" evidence="1">
    <location>
        <begin position="30"/>
        <end position="41"/>
    </location>
</feature>
<dbReference type="EMBL" id="UYRU01052718">
    <property type="protein sequence ID" value="VDN11992.1"/>
    <property type="molecule type" value="Genomic_DNA"/>
</dbReference>
<evidence type="ECO:0000313" key="2">
    <source>
        <dbReference type="EMBL" id="VDN11992.1"/>
    </source>
</evidence>
<name>A0A3P7NU81_DIBLA</name>
<keyword evidence="3" id="KW-1185">Reference proteome</keyword>
<accession>A0A3P7NU81</accession>
<dbReference type="AlphaFoldDB" id="A0A3P7NU81"/>
<organism evidence="2 3">
    <name type="scientific">Dibothriocephalus latus</name>
    <name type="common">Fish tapeworm</name>
    <name type="synonym">Diphyllobothrium latum</name>
    <dbReference type="NCBI Taxonomy" id="60516"/>
    <lineage>
        <taxon>Eukaryota</taxon>
        <taxon>Metazoa</taxon>
        <taxon>Spiralia</taxon>
        <taxon>Lophotrochozoa</taxon>
        <taxon>Platyhelminthes</taxon>
        <taxon>Cestoda</taxon>
        <taxon>Eucestoda</taxon>
        <taxon>Diphyllobothriidea</taxon>
        <taxon>Diphyllobothriidae</taxon>
        <taxon>Dibothriocephalus</taxon>
    </lineage>
</organism>
<feature type="region of interest" description="Disordered" evidence="1">
    <location>
        <begin position="1"/>
        <end position="45"/>
    </location>
</feature>